<proteinExistence type="predicted"/>
<sequence length="327" mass="39019">MPMFPYFFHLDYRQITESNQNIDRKEEYHRALQNLAESVQKTQKRLEDLTDETNRVLRTLYSGVLDEVDEYILDHYEMEFCELECHNREVEILFDEYHAEGDEFSRFLLMPRRKALEEKVYNLLSDCLVSHYTLNRIDIERGIWEAGYMPGTVQYELESTVNYHFVCDSFTVTDLNNNYESTTYLVDQRDRIWKAIEKVTSVVEKLLLLIPYISRLTMKCCDAKLKDKKMKVPEVLLIRRKALLGQLERNIRHIEKRFEESKSSANDIWRKLTPLEALETMKSAHYQNNLCRVRFANENLSTMESILNSNTELSDIHEQRRNYHGRS</sequence>
<accession>A0A8R1YM15</accession>
<reference evidence="1" key="2">
    <citation type="submission" date="2022-06" db="UniProtKB">
        <authorList>
            <consortium name="EnsemblMetazoa"/>
        </authorList>
    </citation>
    <scope>IDENTIFICATION</scope>
    <source>
        <strain evidence="1">PS312</strain>
    </source>
</reference>
<accession>A0A2A6BXN5</accession>
<dbReference type="Proteomes" id="UP000005239">
    <property type="component" value="Unassembled WGS sequence"/>
</dbReference>
<dbReference type="EnsemblMetazoa" id="PPA31688.1">
    <property type="protein sequence ID" value="PPA31688.1"/>
    <property type="gene ID" value="WBGene00204552"/>
</dbReference>
<dbReference type="AlphaFoldDB" id="A0A2A6BXN5"/>
<gene>
    <name evidence="1" type="primary">WBGene00204552</name>
</gene>
<name>A0A2A6BXN5_PRIPA</name>
<keyword evidence="2" id="KW-1185">Reference proteome</keyword>
<reference evidence="2" key="1">
    <citation type="journal article" date="2008" name="Nat. Genet.">
        <title>The Pristionchus pacificus genome provides a unique perspective on nematode lifestyle and parasitism.</title>
        <authorList>
            <person name="Dieterich C."/>
            <person name="Clifton S.W."/>
            <person name="Schuster L.N."/>
            <person name="Chinwalla A."/>
            <person name="Delehaunty K."/>
            <person name="Dinkelacker I."/>
            <person name="Fulton L."/>
            <person name="Fulton R."/>
            <person name="Godfrey J."/>
            <person name="Minx P."/>
            <person name="Mitreva M."/>
            <person name="Roeseler W."/>
            <person name="Tian H."/>
            <person name="Witte H."/>
            <person name="Yang S.P."/>
            <person name="Wilson R.K."/>
            <person name="Sommer R.J."/>
        </authorList>
    </citation>
    <scope>NUCLEOTIDE SEQUENCE [LARGE SCALE GENOMIC DNA]</scope>
    <source>
        <strain evidence="2">PS312</strain>
    </source>
</reference>
<organism evidence="1 2">
    <name type="scientific">Pristionchus pacificus</name>
    <name type="common">Parasitic nematode worm</name>
    <dbReference type="NCBI Taxonomy" id="54126"/>
    <lineage>
        <taxon>Eukaryota</taxon>
        <taxon>Metazoa</taxon>
        <taxon>Ecdysozoa</taxon>
        <taxon>Nematoda</taxon>
        <taxon>Chromadorea</taxon>
        <taxon>Rhabditida</taxon>
        <taxon>Rhabditina</taxon>
        <taxon>Diplogasteromorpha</taxon>
        <taxon>Diplogasteroidea</taxon>
        <taxon>Neodiplogasteridae</taxon>
        <taxon>Pristionchus</taxon>
    </lineage>
</organism>
<evidence type="ECO:0000313" key="1">
    <source>
        <dbReference type="EnsemblMetazoa" id="PPA31688.1"/>
    </source>
</evidence>
<protein>
    <submittedName>
        <fullName evidence="1">Uncharacterized protein</fullName>
    </submittedName>
</protein>
<evidence type="ECO:0000313" key="2">
    <source>
        <dbReference type="Proteomes" id="UP000005239"/>
    </source>
</evidence>